<accession>A0ABW0KLZ3</accession>
<evidence type="ECO:0000313" key="2">
    <source>
        <dbReference type="EMBL" id="MFC5454483.1"/>
    </source>
</evidence>
<sequence length="266" mass="29669">MRANITFLTSLFVASAVFGAEEQPPVRELSTDRPDQTESAHTVPKGWFQVESNLISFSRTRQAGERSDDTSFCDFIFKYGITHNTDLQIGWAPRLLHRSEDADSVLIGKNNGSGDLYLRMKTGLVGNDEGPYALALLPWAKAPTATKGLGNDCWEYGLTINQELDIGGGWELGSSIFLSMAVTDHQTRYFEPAFTIAIGRDLTEKIGFYVETYQGYLTDEGRYWQSSLDGGLSYLVTSNLKFDAGVNWYYNAQEAINPFVGVSFRF</sequence>
<keyword evidence="3" id="KW-1185">Reference proteome</keyword>
<evidence type="ECO:0000313" key="3">
    <source>
        <dbReference type="Proteomes" id="UP001596052"/>
    </source>
</evidence>
<dbReference type="RefSeq" id="WP_377164610.1">
    <property type="nucleotide sequence ID" value="NZ_JBHSMQ010000002.1"/>
</dbReference>
<dbReference type="EMBL" id="JBHSMQ010000002">
    <property type="protein sequence ID" value="MFC5454483.1"/>
    <property type="molecule type" value="Genomic_DNA"/>
</dbReference>
<name>A0ABW0KLZ3_9BACT</name>
<keyword evidence="1" id="KW-0732">Signal</keyword>
<feature type="chain" id="PRO_5047343100" evidence="1">
    <location>
        <begin position="20"/>
        <end position="266"/>
    </location>
</feature>
<gene>
    <name evidence="2" type="ORF">ACFQDI_06405</name>
</gene>
<feature type="signal peptide" evidence="1">
    <location>
        <begin position="1"/>
        <end position="19"/>
    </location>
</feature>
<proteinExistence type="predicted"/>
<evidence type="ECO:0000256" key="1">
    <source>
        <dbReference type="SAM" id="SignalP"/>
    </source>
</evidence>
<dbReference type="InterPro" id="IPR025737">
    <property type="entry name" value="FApF"/>
</dbReference>
<reference evidence="3" key="1">
    <citation type="journal article" date="2019" name="Int. J. Syst. Evol. Microbiol.">
        <title>The Global Catalogue of Microorganisms (GCM) 10K type strain sequencing project: providing services to taxonomists for standard genome sequencing and annotation.</title>
        <authorList>
            <consortium name="The Broad Institute Genomics Platform"/>
            <consortium name="The Broad Institute Genome Sequencing Center for Infectious Disease"/>
            <person name="Wu L."/>
            <person name="Ma J."/>
        </authorList>
    </citation>
    <scope>NUCLEOTIDE SEQUENCE [LARGE SCALE GENOMIC DNA]</scope>
    <source>
        <strain evidence="3">CGMCC 4.1469</strain>
    </source>
</reference>
<organism evidence="2 3">
    <name type="scientific">Prosthecobacter fluviatilis</name>
    <dbReference type="NCBI Taxonomy" id="445931"/>
    <lineage>
        <taxon>Bacteria</taxon>
        <taxon>Pseudomonadati</taxon>
        <taxon>Verrucomicrobiota</taxon>
        <taxon>Verrucomicrobiia</taxon>
        <taxon>Verrucomicrobiales</taxon>
        <taxon>Verrucomicrobiaceae</taxon>
        <taxon>Prosthecobacter</taxon>
    </lineage>
</organism>
<dbReference type="Proteomes" id="UP001596052">
    <property type="component" value="Unassembled WGS sequence"/>
</dbReference>
<dbReference type="Pfam" id="PF13557">
    <property type="entry name" value="Phenol_MetA_deg"/>
    <property type="match status" value="1"/>
</dbReference>
<comment type="caution">
    <text evidence="2">The sequence shown here is derived from an EMBL/GenBank/DDBJ whole genome shotgun (WGS) entry which is preliminary data.</text>
</comment>
<protein>
    <submittedName>
        <fullName evidence="2">Transporter</fullName>
    </submittedName>
</protein>